<dbReference type="EMBL" id="AGNL01029932">
    <property type="protein sequence ID" value="EJK56987.1"/>
    <property type="molecule type" value="Genomic_DNA"/>
</dbReference>
<sequence length="153" mass="15885">PGPTPAQGGGTNQGAGGGSGGQGNGGNQGAGGGGGRGGQGRGPPSATNPHNHPFHPENLWPNYNSNLFGQYKARGIIMRVLKQKIRSGALPPLPLSPHLASTDLLDKTMCPSMHFNGFCNGRCPKILDHVPYTEAEYQALVDWAAANYPTSNE</sequence>
<dbReference type="Proteomes" id="UP000266841">
    <property type="component" value="Unassembled WGS sequence"/>
</dbReference>
<organism evidence="2 3">
    <name type="scientific">Thalassiosira oceanica</name>
    <name type="common">Marine diatom</name>
    <dbReference type="NCBI Taxonomy" id="159749"/>
    <lineage>
        <taxon>Eukaryota</taxon>
        <taxon>Sar</taxon>
        <taxon>Stramenopiles</taxon>
        <taxon>Ochrophyta</taxon>
        <taxon>Bacillariophyta</taxon>
        <taxon>Coscinodiscophyceae</taxon>
        <taxon>Thalassiosirophycidae</taxon>
        <taxon>Thalassiosirales</taxon>
        <taxon>Thalassiosiraceae</taxon>
        <taxon>Thalassiosira</taxon>
    </lineage>
</organism>
<dbReference type="AlphaFoldDB" id="K0SEB1"/>
<evidence type="ECO:0000313" key="3">
    <source>
        <dbReference type="Proteomes" id="UP000266841"/>
    </source>
</evidence>
<name>K0SEB1_THAOC</name>
<feature type="compositionally biased region" description="Gly residues" evidence="1">
    <location>
        <begin position="7"/>
        <end position="41"/>
    </location>
</feature>
<proteinExistence type="predicted"/>
<comment type="caution">
    <text evidence="2">The sequence shown here is derived from an EMBL/GenBank/DDBJ whole genome shotgun (WGS) entry which is preliminary data.</text>
</comment>
<feature type="region of interest" description="Disordered" evidence="1">
    <location>
        <begin position="1"/>
        <end position="58"/>
    </location>
</feature>
<feature type="non-terminal residue" evidence="2">
    <location>
        <position position="1"/>
    </location>
</feature>
<keyword evidence="3" id="KW-1185">Reference proteome</keyword>
<evidence type="ECO:0000256" key="1">
    <source>
        <dbReference type="SAM" id="MobiDB-lite"/>
    </source>
</evidence>
<gene>
    <name evidence="2" type="ORF">THAOC_23020</name>
</gene>
<accession>K0SEB1</accession>
<evidence type="ECO:0000313" key="2">
    <source>
        <dbReference type="EMBL" id="EJK56987.1"/>
    </source>
</evidence>
<reference evidence="2 3" key="1">
    <citation type="journal article" date="2012" name="Genome Biol.">
        <title>Genome and low-iron response of an oceanic diatom adapted to chronic iron limitation.</title>
        <authorList>
            <person name="Lommer M."/>
            <person name="Specht M."/>
            <person name="Roy A.S."/>
            <person name="Kraemer L."/>
            <person name="Andreson R."/>
            <person name="Gutowska M.A."/>
            <person name="Wolf J."/>
            <person name="Bergner S.V."/>
            <person name="Schilhabel M.B."/>
            <person name="Klostermeier U.C."/>
            <person name="Beiko R.G."/>
            <person name="Rosenstiel P."/>
            <person name="Hippler M."/>
            <person name="Laroche J."/>
        </authorList>
    </citation>
    <scope>NUCLEOTIDE SEQUENCE [LARGE SCALE GENOMIC DNA]</scope>
    <source>
        <strain evidence="2 3">CCMP1005</strain>
    </source>
</reference>
<protein>
    <submittedName>
        <fullName evidence="2">Uncharacterized protein</fullName>
    </submittedName>
</protein>